<dbReference type="GO" id="GO:0005829">
    <property type="term" value="C:cytosol"/>
    <property type="evidence" value="ECO:0007669"/>
    <property type="project" value="TreeGrafter"/>
</dbReference>
<evidence type="ECO:0000256" key="2">
    <source>
        <dbReference type="ARBA" id="ARBA00006914"/>
    </source>
</evidence>
<feature type="domain" description="AAA+ ATPase" evidence="11">
    <location>
        <begin position="542"/>
        <end position="672"/>
    </location>
</feature>
<dbReference type="AlphaFoldDB" id="A0AAN8AMK6"/>
<dbReference type="Gene3D" id="1.10.8.60">
    <property type="match status" value="2"/>
</dbReference>
<dbReference type="PANTHER" id="PTHR23077">
    <property type="entry name" value="AAA-FAMILY ATPASE"/>
    <property type="match status" value="1"/>
</dbReference>
<evidence type="ECO:0000256" key="8">
    <source>
        <dbReference type="ARBA" id="ARBA00034811"/>
    </source>
</evidence>
<dbReference type="InterPro" id="IPR003960">
    <property type="entry name" value="ATPase_AAA_CS"/>
</dbReference>
<dbReference type="GO" id="GO:0016558">
    <property type="term" value="P:protein import into peroxisome matrix"/>
    <property type="evidence" value="ECO:0007669"/>
    <property type="project" value="TreeGrafter"/>
</dbReference>
<dbReference type="SMART" id="SM00382">
    <property type="entry name" value="AAA"/>
    <property type="match status" value="2"/>
</dbReference>
<evidence type="ECO:0000256" key="3">
    <source>
        <dbReference type="ARBA" id="ARBA00022593"/>
    </source>
</evidence>
<dbReference type="SUPFAM" id="SSF52540">
    <property type="entry name" value="P-loop containing nucleoside triphosphate hydrolases"/>
    <property type="match status" value="2"/>
</dbReference>
<evidence type="ECO:0000259" key="11">
    <source>
        <dbReference type="SMART" id="SM00382"/>
    </source>
</evidence>
<comment type="subcellular location">
    <subcellularLocation>
        <location evidence="1">Membrane</location>
    </subcellularLocation>
</comment>
<dbReference type="Gene3D" id="3.40.50.300">
    <property type="entry name" value="P-loop containing nucleotide triphosphate hydrolases"/>
    <property type="match status" value="2"/>
</dbReference>
<dbReference type="InterPro" id="IPR027417">
    <property type="entry name" value="P-loop_NTPase"/>
</dbReference>
<keyword evidence="6" id="KW-0067">ATP-binding</keyword>
<dbReference type="FunFam" id="1.10.8.60:FF:000039">
    <property type="entry name" value="peroxisome biogenesis factor 6"/>
    <property type="match status" value="1"/>
</dbReference>
<dbReference type="PANTHER" id="PTHR23077:SF9">
    <property type="entry name" value="PEROXISOMAL ATPASE PEX6"/>
    <property type="match status" value="1"/>
</dbReference>
<reference evidence="12 13" key="2">
    <citation type="journal article" date="2023" name="Mol. Biol. Evol.">
        <title>Genomics of Secondarily Temperate Adaptation in the Only Non-Antarctic Icefish.</title>
        <authorList>
            <person name="Rivera-Colon A.G."/>
            <person name="Rayamajhi N."/>
            <person name="Minhas B.F."/>
            <person name="Madrigal G."/>
            <person name="Bilyk K.T."/>
            <person name="Yoon V."/>
            <person name="Hune M."/>
            <person name="Gregory S."/>
            <person name="Cheng C.H.C."/>
            <person name="Catchen J.M."/>
        </authorList>
    </citation>
    <scope>NUCLEOTIDE SEQUENCE [LARGE SCALE GENOMIC DNA]</scope>
    <source>
        <strain evidence="12">JMC-PN-2008</strain>
    </source>
</reference>
<evidence type="ECO:0000256" key="6">
    <source>
        <dbReference type="ARBA" id="ARBA00022840"/>
    </source>
</evidence>
<organism evidence="12 13">
    <name type="scientific">Eleginops maclovinus</name>
    <name type="common">Patagonian blennie</name>
    <name type="synonym">Eleginus maclovinus</name>
    <dbReference type="NCBI Taxonomy" id="56733"/>
    <lineage>
        <taxon>Eukaryota</taxon>
        <taxon>Metazoa</taxon>
        <taxon>Chordata</taxon>
        <taxon>Craniata</taxon>
        <taxon>Vertebrata</taxon>
        <taxon>Euteleostomi</taxon>
        <taxon>Actinopterygii</taxon>
        <taxon>Neopterygii</taxon>
        <taxon>Teleostei</taxon>
        <taxon>Neoteleostei</taxon>
        <taxon>Acanthomorphata</taxon>
        <taxon>Eupercaria</taxon>
        <taxon>Perciformes</taxon>
        <taxon>Notothenioidei</taxon>
        <taxon>Eleginopidae</taxon>
        <taxon>Eleginops</taxon>
    </lineage>
</organism>
<evidence type="ECO:0000256" key="5">
    <source>
        <dbReference type="ARBA" id="ARBA00022801"/>
    </source>
</evidence>
<evidence type="ECO:0000313" key="13">
    <source>
        <dbReference type="Proteomes" id="UP001346869"/>
    </source>
</evidence>
<name>A0AAN8AMK6_ELEMC</name>
<dbReference type="InterPro" id="IPR057604">
    <property type="entry name" value="DPBB_PEX6"/>
</dbReference>
<dbReference type="Pfam" id="PF00004">
    <property type="entry name" value="AAA"/>
    <property type="match status" value="2"/>
</dbReference>
<reference evidence="12 13" key="1">
    <citation type="journal article" date="2023" name="Genes (Basel)">
        <title>Chromosome-Level Genome Assembly and Circadian Gene Repertoire of the Patagonia Blennie Eleginops maclovinus-The Closest Ancestral Proxy of Antarctic Cryonotothenioids.</title>
        <authorList>
            <person name="Cheng C.C."/>
            <person name="Rivera-Colon A.G."/>
            <person name="Minhas B.F."/>
            <person name="Wilson L."/>
            <person name="Rayamajhi N."/>
            <person name="Vargas-Chacoff L."/>
            <person name="Catchen J.M."/>
        </authorList>
    </citation>
    <scope>NUCLEOTIDE SEQUENCE [LARGE SCALE GENOMIC DNA]</scope>
    <source>
        <strain evidence="12">JMC-PN-2008</strain>
    </source>
</reference>
<comment type="similarity">
    <text evidence="2">Belongs to the AAA ATPase family.</text>
</comment>
<evidence type="ECO:0000256" key="1">
    <source>
        <dbReference type="ARBA" id="ARBA00004370"/>
    </source>
</evidence>
<keyword evidence="5" id="KW-0378">Hydrolase</keyword>
<protein>
    <recommendedName>
        <fullName evidence="8">Peroxisomal ATPase PEX6</fullName>
    </recommendedName>
    <alternativeName>
        <fullName evidence="9">Peroxin-6</fullName>
    </alternativeName>
</protein>
<dbReference type="InterPro" id="IPR050168">
    <property type="entry name" value="AAA_ATPase_domain"/>
</dbReference>
<keyword evidence="7" id="KW-0472">Membrane</keyword>
<dbReference type="FunFam" id="3.40.50.300:FF:000109">
    <property type="entry name" value="Peroxisomal biogenesis factor 6"/>
    <property type="match status" value="1"/>
</dbReference>
<dbReference type="Proteomes" id="UP001346869">
    <property type="component" value="Unassembled WGS sequence"/>
</dbReference>
<evidence type="ECO:0000256" key="7">
    <source>
        <dbReference type="ARBA" id="ARBA00023136"/>
    </source>
</evidence>
<dbReference type="InterPro" id="IPR003593">
    <property type="entry name" value="AAA+_ATPase"/>
</dbReference>
<dbReference type="Pfam" id="PF25395">
    <property type="entry name" value="DPBB_PEX6"/>
    <property type="match status" value="1"/>
</dbReference>
<dbReference type="GO" id="GO:0005778">
    <property type="term" value="C:peroxisomal membrane"/>
    <property type="evidence" value="ECO:0007669"/>
    <property type="project" value="TreeGrafter"/>
</dbReference>
<dbReference type="GO" id="GO:0016887">
    <property type="term" value="F:ATP hydrolysis activity"/>
    <property type="evidence" value="ECO:0007669"/>
    <property type="project" value="InterPro"/>
</dbReference>
<accession>A0AAN8AMK6</accession>
<sequence>MALQVELSCLKTFPSHLSPLDVLIFKSHLESIFQNDSDPPTVLFTPQPPQGSGRPGILLRLYPTTEDETAGSPRPEFETRVRLFTSRLFLQHHGLQRTGSTGTVRALEPVPLDRVVLGARSRQSLLWAGGERFTEGLLELCSPGQWLLVRQGDPLLLPRHLEEDPGQQMELLVLECSPVTQGRITADTSLVLTDCWDPVDTPSAPPPCRPLRLCVSDFAHYADGLGGGLSLLDNRRLLGSGFSGVLQALECRLDVRVVDTQRWIGVKGQQGAAVDVDSCVFVSKQLLLRLGLFNQEWVKLSRPGGSCRAQADGRGGVCRQRLVSVVVVDPSKSPDLQNQEEVGFISATLWFNMTEGDVIPSGSCTLRMKRWRPSPPAPGGPHSDSFCRSASPAVASELHIQPVVSPLYNSLSCYDTVLSEHFSTPRLVSEGDILTIPSENHPDLLENNSEGIHRSPVLYFRVQKVCPSAEREEEDEEGRDALLADRQHTSLYMRGSTCSAVPPLSVEGSSLWSSLSPPGLLKTVELLSSIILPHLHHSSSLSGCTVLLHGPSGSGKMTAVGAASRRLNLHLLKVDCVSVCADTPAASEVKLSSVFQRAEAMQPCVLLLRNLQILLRARGGGEEDGRVQAALCQLLHSAPTSVVVVATLCRPREVSAGVMSAFVHQVAVESPTEEQRRAMLLSLSRDLPLGRDVNLERLSKLTAGFVLGDLSALLVEVGRAACRRLLQTCRGRQEEDLCSSGVTILNQDFTSALETLQDAQSTAIGAPKIPDVRWEDVGGLQQVKKEILDTVQLPLQRPELMSLGLNRTGVLLYGPPGTGKTLLAKAVATECSMTFLSVKGPELINMYVGQSEENIREVFLRARSAAPCVIFFDELDSLAPSRGRSGDSGGVMDRVVSQLLAELDALQSSVGVFVIGATNRPDLLDQSLLRPGRFDKLVYVGINEDRGSQLQVLQAILRKFQVDSAVDLQQVVDRCPDHMTGADLYALCSDAMTAAIKRKISLIDEGLDSEDSPVLVSVEDFSSALENFKPSVSEEELLRYRNIQQKLTAK</sequence>
<comment type="catalytic activity">
    <reaction evidence="10">
        <text>ATP + H2O = ADP + phosphate + H(+)</text>
        <dbReference type="Rhea" id="RHEA:13065"/>
        <dbReference type="ChEBI" id="CHEBI:15377"/>
        <dbReference type="ChEBI" id="CHEBI:15378"/>
        <dbReference type="ChEBI" id="CHEBI:30616"/>
        <dbReference type="ChEBI" id="CHEBI:43474"/>
        <dbReference type="ChEBI" id="CHEBI:456216"/>
    </reaction>
    <physiologicalReaction direction="left-to-right" evidence="10">
        <dbReference type="Rhea" id="RHEA:13066"/>
    </physiologicalReaction>
</comment>
<gene>
    <name evidence="12" type="ORF">PBY51_019779</name>
</gene>
<keyword evidence="13" id="KW-1185">Reference proteome</keyword>
<evidence type="ECO:0000313" key="12">
    <source>
        <dbReference type="EMBL" id="KAK5865513.1"/>
    </source>
</evidence>
<comment type="caution">
    <text evidence="12">The sequence shown here is derived from an EMBL/GenBank/DDBJ whole genome shotgun (WGS) entry which is preliminary data.</text>
</comment>
<dbReference type="PROSITE" id="PS00674">
    <property type="entry name" value="AAA"/>
    <property type="match status" value="1"/>
</dbReference>
<evidence type="ECO:0000256" key="4">
    <source>
        <dbReference type="ARBA" id="ARBA00022741"/>
    </source>
</evidence>
<dbReference type="InterPro" id="IPR003959">
    <property type="entry name" value="ATPase_AAA_core"/>
</dbReference>
<feature type="domain" description="AAA+ ATPase" evidence="11">
    <location>
        <begin position="806"/>
        <end position="944"/>
    </location>
</feature>
<evidence type="ECO:0000256" key="9">
    <source>
        <dbReference type="ARBA" id="ARBA00034920"/>
    </source>
</evidence>
<keyword evidence="4" id="KW-0547">Nucleotide-binding</keyword>
<evidence type="ECO:0000256" key="10">
    <source>
        <dbReference type="ARBA" id="ARBA00048778"/>
    </source>
</evidence>
<dbReference type="GO" id="GO:0005524">
    <property type="term" value="F:ATP binding"/>
    <property type="evidence" value="ECO:0007669"/>
    <property type="project" value="UniProtKB-KW"/>
</dbReference>
<keyword evidence="3" id="KW-0962">Peroxisome biogenesis</keyword>
<dbReference type="CDD" id="cd19527">
    <property type="entry name" value="RecA-like_PEX6_r2"/>
    <property type="match status" value="1"/>
</dbReference>
<proteinExistence type="inferred from homology"/>
<dbReference type="InterPro" id="IPR047533">
    <property type="entry name" value="RecA-like_PEX6_r2"/>
</dbReference>
<dbReference type="EMBL" id="JAUZQC010000009">
    <property type="protein sequence ID" value="KAK5865513.1"/>
    <property type="molecule type" value="Genomic_DNA"/>
</dbReference>